<dbReference type="InterPro" id="IPR045469">
    <property type="entry name" value="Nis1"/>
</dbReference>
<dbReference type="Proteomes" id="UP001150941">
    <property type="component" value="Unassembled WGS sequence"/>
</dbReference>
<sequence length="136" mass="14373">MKFFATLATLALAGLAAAQSANFGLPAENVELKAGSETIVQIQRPNTLTSSTEIGVAIGLSTLDEPADEVFGTVLHTGPFEPKYHESRSPPYQNFTVTIPEGTKKGKAHLTIAHATLIGAGPYPDLQTLNRTVTIV</sequence>
<keyword evidence="1" id="KW-0732">Signal</keyword>
<protein>
    <submittedName>
        <fullName evidence="2">Uncharacterized protein</fullName>
    </submittedName>
</protein>
<dbReference type="EMBL" id="JAPQKS010000008">
    <property type="protein sequence ID" value="KAJ5217015.1"/>
    <property type="molecule type" value="Genomic_DNA"/>
</dbReference>
<evidence type="ECO:0000256" key="1">
    <source>
        <dbReference type="SAM" id="SignalP"/>
    </source>
</evidence>
<evidence type="ECO:0000313" key="3">
    <source>
        <dbReference type="Proteomes" id="UP001150941"/>
    </source>
</evidence>
<organism evidence="2 3">
    <name type="scientific">Penicillium chermesinum</name>
    <dbReference type="NCBI Taxonomy" id="63820"/>
    <lineage>
        <taxon>Eukaryota</taxon>
        <taxon>Fungi</taxon>
        <taxon>Dikarya</taxon>
        <taxon>Ascomycota</taxon>
        <taxon>Pezizomycotina</taxon>
        <taxon>Eurotiomycetes</taxon>
        <taxon>Eurotiomycetidae</taxon>
        <taxon>Eurotiales</taxon>
        <taxon>Aspergillaceae</taxon>
        <taxon>Penicillium</taxon>
    </lineage>
</organism>
<dbReference type="RefSeq" id="XP_058325886.1">
    <property type="nucleotide sequence ID" value="XM_058479318.1"/>
</dbReference>
<feature type="chain" id="PRO_5040738907" evidence="1">
    <location>
        <begin position="19"/>
        <end position="136"/>
    </location>
</feature>
<dbReference type="GeneID" id="83206622"/>
<reference evidence="2" key="2">
    <citation type="journal article" date="2023" name="IMA Fungus">
        <title>Comparative genomic study of the Penicillium genus elucidates a diverse pangenome and 15 lateral gene transfer events.</title>
        <authorList>
            <person name="Petersen C."/>
            <person name="Sorensen T."/>
            <person name="Nielsen M.R."/>
            <person name="Sondergaard T.E."/>
            <person name="Sorensen J.L."/>
            <person name="Fitzpatrick D.A."/>
            <person name="Frisvad J.C."/>
            <person name="Nielsen K.L."/>
        </authorList>
    </citation>
    <scope>NUCLEOTIDE SEQUENCE</scope>
    <source>
        <strain evidence="2">IBT 19713</strain>
    </source>
</reference>
<comment type="caution">
    <text evidence="2">The sequence shown here is derived from an EMBL/GenBank/DDBJ whole genome shotgun (WGS) entry which is preliminary data.</text>
</comment>
<dbReference type="Pfam" id="PF19271">
    <property type="entry name" value="Nis1"/>
    <property type="match status" value="1"/>
</dbReference>
<evidence type="ECO:0000313" key="2">
    <source>
        <dbReference type="EMBL" id="KAJ5217015.1"/>
    </source>
</evidence>
<feature type="signal peptide" evidence="1">
    <location>
        <begin position="1"/>
        <end position="18"/>
    </location>
</feature>
<proteinExistence type="predicted"/>
<keyword evidence="3" id="KW-1185">Reference proteome</keyword>
<name>A0A9W9NBW9_9EURO</name>
<accession>A0A9W9NBW9</accession>
<dbReference type="OrthoDB" id="2841294at2759"/>
<gene>
    <name evidence="2" type="ORF">N7468_010023</name>
</gene>
<dbReference type="AlphaFoldDB" id="A0A9W9NBW9"/>
<reference evidence="2" key="1">
    <citation type="submission" date="2022-11" db="EMBL/GenBank/DDBJ databases">
        <authorList>
            <person name="Petersen C."/>
        </authorList>
    </citation>
    <scope>NUCLEOTIDE SEQUENCE</scope>
    <source>
        <strain evidence="2">IBT 19713</strain>
    </source>
</reference>